<dbReference type="EMBL" id="CM037013">
    <property type="protein sequence ID" value="KAH7688107.1"/>
    <property type="molecule type" value="Genomic_DNA"/>
</dbReference>
<gene>
    <name evidence="1" type="ORF">IHE45_03G010400</name>
</gene>
<reference evidence="2" key="1">
    <citation type="journal article" date="2022" name="Nat. Commun.">
        <title>Chromosome evolution and the genetic basis of agronomically important traits in greater yam.</title>
        <authorList>
            <person name="Bredeson J.V."/>
            <person name="Lyons J.B."/>
            <person name="Oniyinde I.O."/>
            <person name="Okereke N.R."/>
            <person name="Kolade O."/>
            <person name="Nnabue I."/>
            <person name="Nwadili C.O."/>
            <person name="Hribova E."/>
            <person name="Parker M."/>
            <person name="Nwogha J."/>
            <person name="Shu S."/>
            <person name="Carlson J."/>
            <person name="Kariba R."/>
            <person name="Muthemba S."/>
            <person name="Knop K."/>
            <person name="Barton G.J."/>
            <person name="Sherwood A.V."/>
            <person name="Lopez-Montes A."/>
            <person name="Asiedu R."/>
            <person name="Jamnadass R."/>
            <person name="Muchugi A."/>
            <person name="Goodstein D."/>
            <person name="Egesi C.N."/>
            <person name="Featherston J."/>
            <person name="Asfaw A."/>
            <person name="Simpson G.G."/>
            <person name="Dolezel J."/>
            <person name="Hendre P.S."/>
            <person name="Van Deynze A."/>
            <person name="Kumar P.L."/>
            <person name="Obidiegwu J.E."/>
            <person name="Bhattacharjee R."/>
            <person name="Rokhsar D.S."/>
        </authorList>
    </citation>
    <scope>NUCLEOTIDE SEQUENCE [LARGE SCALE GENOMIC DNA]</scope>
    <source>
        <strain evidence="2">cv. TDa95/00328</strain>
    </source>
</reference>
<organism evidence="1 2">
    <name type="scientific">Dioscorea alata</name>
    <name type="common">Purple yam</name>
    <dbReference type="NCBI Taxonomy" id="55571"/>
    <lineage>
        <taxon>Eukaryota</taxon>
        <taxon>Viridiplantae</taxon>
        <taxon>Streptophyta</taxon>
        <taxon>Embryophyta</taxon>
        <taxon>Tracheophyta</taxon>
        <taxon>Spermatophyta</taxon>
        <taxon>Magnoliopsida</taxon>
        <taxon>Liliopsida</taxon>
        <taxon>Dioscoreales</taxon>
        <taxon>Dioscoreaceae</taxon>
        <taxon>Dioscorea</taxon>
    </lineage>
</organism>
<evidence type="ECO:0000313" key="1">
    <source>
        <dbReference type="EMBL" id="KAH7688107.1"/>
    </source>
</evidence>
<evidence type="ECO:0000313" key="2">
    <source>
        <dbReference type="Proteomes" id="UP000827976"/>
    </source>
</evidence>
<dbReference type="Proteomes" id="UP000827976">
    <property type="component" value="Chromosome 3"/>
</dbReference>
<keyword evidence="2" id="KW-1185">Reference proteome</keyword>
<sequence>MSSDPIRLNLILPSPLQSHMKRKPFSRKQRTYFKAIEFSNPYKKLEVLLAMTEKRLKRLKETIQEERMQQQQQEVVIQPVENEVRELQQDRVENEVVEHQHEEHQPPEWIVNAIKNIGGENLRFLFKKELTRSDVESQQNRLLPSKADMNYVVIPYLTEQERVNLRNEVVIRVRVIDSSGRDYEMRMRYYKTLTGHRIIGSDWKKFLVNNELKAGQHVVCVWGFRVHGELCFAMDHAVISGCMDCRL</sequence>
<accession>A0ACB7WJH4</accession>
<comment type="caution">
    <text evidence="1">The sequence shown here is derived from an EMBL/GenBank/DDBJ whole genome shotgun (WGS) entry which is preliminary data.</text>
</comment>
<protein>
    <submittedName>
        <fullName evidence="1">B3 DNA binding domain-containing protein</fullName>
    </submittedName>
</protein>
<name>A0ACB7WJH4_DIOAL</name>
<proteinExistence type="predicted"/>